<evidence type="ECO:0000313" key="1">
    <source>
        <dbReference type="EMBL" id="CTQ47352.1"/>
    </source>
</evidence>
<dbReference type="Proteomes" id="UP000048926">
    <property type="component" value="Unassembled WGS sequence"/>
</dbReference>
<organism evidence="1 2">
    <name type="scientific">Roseibium aggregatum</name>
    <dbReference type="NCBI Taxonomy" id="187304"/>
    <lineage>
        <taxon>Bacteria</taxon>
        <taxon>Pseudomonadati</taxon>
        <taxon>Pseudomonadota</taxon>
        <taxon>Alphaproteobacteria</taxon>
        <taxon>Hyphomicrobiales</taxon>
        <taxon>Stappiaceae</taxon>
        <taxon>Roseibium</taxon>
    </lineage>
</organism>
<gene>
    <name evidence="1" type="ORF">LAL4801_05814</name>
</gene>
<protein>
    <submittedName>
        <fullName evidence="1">Uncharacterized protein</fullName>
    </submittedName>
</protein>
<dbReference type="RefSeq" id="WP_055661391.1">
    <property type="nucleotide sequence ID" value="NZ_CXST01000006.1"/>
</dbReference>
<reference evidence="2" key="1">
    <citation type="submission" date="2015-07" db="EMBL/GenBank/DDBJ databases">
        <authorList>
            <person name="Rodrigo-Torres Lidia"/>
            <person name="Arahal R.David."/>
        </authorList>
    </citation>
    <scope>NUCLEOTIDE SEQUENCE [LARGE SCALE GENOMIC DNA]</scope>
    <source>
        <strain evidence="2">CECT 4801</strain>
    </source>
</reference>
<sequence>MVDPYFEGTTISFKDFSGNVDRWIREAQETDVRILLDEIGDAILVADERYEAVVGSDRTEFEWDELDRLPPWRSDLPINRQMLEHFSADGQWRLDGDKAQSVVIFGTYWHREFLDDYDAATAPEEDLSNIAVLDDYRFRAPGM</sequence>
<dbReference type="OrthoDB" id="7388088at2"/>
<keyword evidence="2" id="KW-1185">Reference proteome</keyword>
<dbReference type="EMBL" id="CXST01000006">
    <property type="protein sequence ID" value="CTQ47352.1"/>
    <property type="molecule type" value="Genomic_DNA"/>
</dbReference>
<proteinExistence type="predicted"/>
<accession>A0A0M6YBA5</accession>
<dbReference type="AlphaFoldDB" id="A0A0M6YBA5"/>
<evidence type="ECO:0000313" key="2">
    <source>
        <dbReference type="Proteomes" id="UP000048926"/>
    </source>
</evidence>
<name>A0A0M6YBA5_9HYPH</name>